<dbReference type="PANTHER" id="PTHR34296:SF2">
    <property type="entry name" value="ABC TRANSPORTER GUANOSINE-BINDING PROTEIN NUPN"/>
    <property type="match status" value="1"/>
</dbReference>
<evidence type="ECO:0000259" key="8">
    <source>
        <dbReference type="Pfam" id="PF02608"/>
    </source>
</evidence>
<evidence type="ECO:0000256" key="3">
    <source>
        <dbReference type="ARBA" id="ARBA00022475"/>
    </source>
</evidence>
<keyword evidence="6" id="KW-0449">Lipoprotein</keyword>
<organism evidence="9">
    <name type="scientific">Prosthecochloris aestuarii</name>
    <dbReference type="NCBI Taxonomy" id="1102"/>
    <lineage>
        <taxon>Bacteria</taxon>
        <taxon>Pseudomonadati</taxon>
        <taxon>Chlorobiota</taxon>
        <taxon>Chlorobiia</taxon>
        <taxon>Chlorobiales</taxon>
        <taxon>Chlorobiaceae</taxon>
        <taxon>Prosthecochloris</taxon>
    </lineage>
</organism>
<sequence length="339" mass="36385">MNHSLISLFLLFILLAGCSPGAGPGTGVRDDSLLRAGMVFDVGGRGDKSFNDAAYSGLETARDSLGIEFVYIEPSGEGADREAALRNLAADPDIDLVFGVGLLFSRDIEEIAAEFPNTRFACIDYQHEEGRTLPENLSGIVFEDRKGSFLAGAMAAMVSRTGTVGFIGGMDSNIIRRFQEGYSEGARHVNPDIEIITGYIGMTGSAFTNPARGKEMALNQYSRGADIIYQAAGASGLGVIEAARQTGHYVIGTDRDQHYLAPGYVLSSIIKGVDRAVFSTVQDVLAGTFHGGTVHVLGLEGRYTDYVYNSDNAEIVGAEVHARLEQLREEIVSGRIEVR</sequence>
<reference evidence="9" key="1">
    <citation type="journal article" date="2020" name="mSystems">
        <title>Genome- and Community-Level Interaction Insights into Carbon Utilization and Element Cycling Functions of Hydrothermarchaeota in Hydrothermal Sediment.</title>
        <authorList>
            <person name="Zhou Z."/>
            <person name="Liu Y."/>
            <person name="Xu W."/>
            <person name="Pan J."/>
            <person name="Luo Z.H."/>
            <person name="Li M."/>
        </authorList>
    </citation>
    <scope>NUCLEOTIDE SEQUENCE [LARGE SCALE GENOMIC DNA]</scope>
    <source>
        <strain evidence="9">SpSt-1181</strain>
    </source>
</reference>
<keyword evidence="3" id="KW-1003">Cell membrane</keyword>
<keyword evidence="4 7" id="KW-0732">Signal</keyword>
<dbReference type="PANTHER" id="PTHR34296">
    <property type="entry name" value="TRANSCRIPTIONAL ACTIVATOR PROTEIN MED"/>
    <property type="match status" value="1"/>
</dbReference>
<dbReference type="InterPro" id="IPR028082">
    <property type="entry name" value="Peripla_BP_I"/>
</dbReference>
<gene>
    <name evidence="9" type="ORF">ENN50_01250</name>
</gene>
<comment type="subcellular location">
    <subcellularLocation>
        <location evidence="1">Cell membrane</location>
        <topology evidence="1">Lipid-anchor</topology>
    </subcellularLocation>
</comment>
<dbReference type="SUPFAM" id="SSF53822">
    <property type="entry name" value="Periplasmic binding protein-like I"/>
    <property type="match status" value="1"/>
</dbReference>
<dbReference type="EMBL" id="DSBW01000027">
    <property type="protein sequence ID" value="HED30322.1"/>
    <property type="molecule type" value="Genomic_DNA"/>
</dbReference>
<keyword evidence="5" id="KW-0472">Membrane</keyword>
<dbReference type="Proteomes" id="UP000886335">
    <property type="component" value="Unassembled WGS sequence"/>
</dbReference>
<dbReference type="GO" id="GO:0005886">
    <property type="term" value="C:plasma membrane"/>
    <property type="evidence" value="ECO:0007669"/>
    <property type="project" value="UniProtKB-SubCell"/>
</dbReference>
<proteinExistence type="inferred from homology"/>
<dbReference type="Pfam" id="PF02608">
    <property type="entry name" value="Bmp"/>
    <property type="match status" value="1"/>
</dbReference>
<dbReference type="CDD" id="cd06354">
    <property type="entry name" value="PBP1_PrnA-like"/>
    <property type="match status" value="1"/>
</dbReference>
<dbReference type="InterPro" id="IPR003760">
    <property type="entry name" value="PnrA-like"/>
</dbReference>
<evidence type="ECO:0000256" key="2">
    <source>
        <dbReference type="ARBA" id="ARBA00008610"/>
    </source>
</evidence>
<accession>A0A831WP21</accession>
<name>A0A831WP21_PROAE</name>
<comment type="similarity">
    <text evidence="2">Belongs to the BMP lipoprotein family.</text>
</comment>
<feature type="chain" id="PRO_5032644378" evidence="7">
    <location>
        <begin position="23"/>
        <end position="339"/>
    </location>
</feature>
<evidence type="ECO:0000256" key="7">
    <source>
        <dbReference type="SAM" id="SignalP"/>
    </source>
</evidence>
<protein>
    <submittedName>
        <fullName evidence="9">BMP family ABC transporter substrate-binding protein</fullName>
    </submittedName>
</protein>
<evidence type="ECO:0000256" key="5">
    <source>
        <dbReference type="ARBA" id="ARBA00023136"/>
    </source>
</evidence>
<comment type="caution">
    <text evidence="9">The sequence shown here is derived from an EMBL/GenBank/DDBJ whole genome shotgun (WGS) entry which is preliminary data.</text>
</comment>
<evidence type="ECO:0000256" key="1">
    <source>
        <dbReference type="ARBA" id="ARBA00004193"/>
    </source>
</evidence>
<evidence type="ECO:0000256" key="6">
    <source>
        <dbReference type="ARBA" id="ARBA00023288"/>
    </source>
</evidence>
<feature type="domain" description="ABC transporter substrate-binding protein PnrA-like" evidence="8">
    <location>
        <begin position="37"/>
        <end position="338"/>
    </location>
</feature>
<evidence type="ECO:0000256" key="4">
    <source>
        <dbReference type="ARBA" id="ARBA00022729"/>
    </source>
</evidence>
<dbReference type="Gene3D" id="3.40.50.2300">
    <property type="match status" value="2"/>
</dbReference>
<feature type="signal peptide" evidence="7">
    <location>
        <begin position="1"/>
        <end position="22"/>
    </location>
</feature>
<evidence type="ECO:0000313" key="9">
    <source>
        <dbReference type="EMBL" id="HED30322.1"/>
    </source>
</evidence>
<dbReference type="AlphaFoldDB" id="A0A831WP21"/>
<dbReference type="InterPro" id="IPR050957">
    <property type="entry name" value="BMP_lipoprotein"/>
</dbReference>